<dbReference type="OrthoDB" id="8183145at2"/>
<sequence>MALRPDKFLERLYSSIRPEYSFNAKTISEWEIWRNNLKKVFVECLGGFPEEKVDLNPRIVEQKELDGYIRQRVAFTTMEDLEMLAYVLIPKNVAGRLPAVVACHGHGYGSKDVVGLNFDGSEKIGDAGYQKNFAVELVKRGFLVIAPELLGFGDRTLEEDARKAHKGESSCYKISTNLLMMGKTMAGIRVYEVMRTIDYLLTRSEVDTDRVGCMGISGGGLVCAFTSAIDERIKVAVISGYANTFKDSVMSIYHCIDNFIPGIIQYAEMPDIIGLIAPRPLLIESGTLDPIFPIAAAEKAFSKLERIYEILGARERLDKDFFEGQHQISGRKAYDWFVKWL</sequence>
<organism evidence="1 2">
    <name type="scientific">Caldicoprobacter faecalis</name>
    <dbReference type="NCBI Taxonomy" id="937334"/>
    <lineage>
        <taxon>Bacteria</taxon>
        <taxon>Bacillati</taxon>
        <taxon>Bacillota</taxon>
        <taxon>Clostridia</taxon>
        <taxon>Caldicoprobacterales</taxon>
        <taxon>Caldicoprobacteraceae</taxon>
        <taxon>Caldicoprobacter</taxon>
    </lineage>
</organism>
<dbReference type="PANTHER" id="PTHR22946">
    <property type="entry name" value="DIENELACTONE HYDROLASE DOMAIN-CONTAINING PROTEIN-RELATED"/>
    <property type="match status" value="1"/>
</dbReference>
<dbReference type="Proteomes" id="UP000198577">
    <property type="component" value="Unassembled WGS sequence"/>
</dbReference>
<keyword evidence="1" id="KW-0378">Hydrolase</keyword>
<dbReference type="STRING" id="937334.SAMN05444406_14511"/>
<dbReference type="RefSeq" id="WP_092282804.1">
    <property type="nucleotide sequence ID" value="NZ_FOXR01000045.1"/>
</dbReference>
<dbReference type="InterPro" id="IPR050261">
    <property type="entry name" value="FrsA_esterase"/>
</dbReference>
<dbReference type="Gene3D" id="3.40.50.1820">
    <property type="entry name" value="alpha/beta hydrolase"/>
    <property type="match status" value="1"/>
</dbReference>
<dbReference type="InterPro" id="IPR025890">
    <property type="entry name" value="Abhydrolase_bac"/>
</dbReference>
<accession>A0A1I5YG50</accession>
<dbReference type="GO" id="GO:0016787">
    <property type="term" value="F:hydrolase activity"/>
    <property type="evidence" value="ECO:0007669"/>
    <property type="project" value="UniProtKB-KW"/>
</dbReference>
<evidence type="ECO:0000313" key="1">
    <source>
        <dbReference type="EMBL" id="SFQ43195.1"/>
    </source>
</evidence>
<protein>
    <submittedName>
        <fullName evidence="1">Dienelactone hydrolase</fullName>
    </submittedName>
</protein>
<dbReference type="EMBL" id="FOXR01000045">
    <property type="protein sequence ID" value="SFQ43195.1"/>
    <property type="molecule type" value="Genomic_DNA"/>
</dbReference>
<dbReference type="Pfam" id="PF12715">
    <property type="entry name" value="Abhydrolase_7"/>
    <property type="match status" value="1"/>
</dbReference>
<reference evidence="1 2" key="1">
    <citation type="submission" date="2016-10" db="EMBL/GenBank/DDBJ databases">
        <authorList>
            <person name="de Groot N.N."/>
        </authorList>
    </citation>
    <scope>NUCLEOTIDE SEQUENCE [LARGE SCALE GENOMIC DNA]</scope>
    <source>
        <strain evidence="1 2">DSM 20678</strain>
    </source>
</reference>
<dbReference type="PANTHER" id="PTHR22946:SF8">
    <property type="entry name" value="ACETYL XYLAN ESTERASE DOMAIN-CONTAINING PROTEIN"/>
    <property type="match status" value="1"/>
</dbReference>
<gene>
    <name evidence="1" type="ORF">SAMN05444406_14511</name>
</gene>
<dbReference type="SUPFAM" id="SSF53474">
    <property type="entry name" value="alpha/beta-Hydrolases"/>
    <property type="match status" value="1"/>
</dbReference>
<proteinExistence type="predicted"/>
<dbReference type="InterPro" id="IPR029058">
    <property type="entry name" value="AB_hydrolase_fold"/>
</dbReference>
<keyword evidence="2" id="KW-1185">Reference proteome</keyword>
<dbReference type="AlphaFoldDB" id="A0A1I5YG50"/>
<evidence type="ECO:0000313" key="2">
    <source>
        <dbReference type="Proteomes" id="UP000198577"/>
    </source>
</evidence>
<name>A0A1I5YG50_9FIRM</name>